<dbReference type="GO" id="GO:0016020">
    <property type="term" value="C:membrane"/>
    <property type="evidence" value="ECO:0007669"/>
    <property type="project" value="UniProtKB-SubCell"/>
</dbReference>
<evidence type="ECO:0000256" key="1">
    <source>
        <dbReference type="ARBA" id="ARBA00004141"/>
    </source>
</evidence>
<dbReference type="InterPro" id="IPR007829">
    <property type="entry name" value="TM2"/>
</dbReference>
<dbReference type="EMBL" id="JAPMKU010000001">
    <property type="protein sequence ID" value="MCX7467414.1"/>
    <property type="molecule type" value="Genomic_DNA"/>
</dbReference>
<proteinExistence type="predicted"/>
<comment type="subcellular location">
    <subcellularLocation>
        <location evidence="1">Membrane</location>
        <topology evidence="1">Multi-pass membrane protein</topology>
    </subcellularLocation>
</comment>
<feature type="compositionally biased region" description="Polar residues" evidence="5">
    <location>
        <begin position="1"/>
        <end position="39"/>
    </location>
</feature>
<keyword evidence="4 6" id="KW-0472">Membrane</keyword>
<evidence type="ECO:0000313" key="9">
    <source>
        <dbReference type="EMBL" id="MCX7467414.1"/>
    </source>
</evidence>
<evidence type="ECO:0000313" key="8">
    <source>
        <dbReference type="EMBL" id="MCX7444101.1"/>
    </source>
</evidence>
<reference evidence="9" key="1">
    <citation type="submission" date="2022-11" db="EMBL/GenBank/DDBJ databases">
        <title>Corynebacterium sp. isolated from Penguins.</title>
        <authorList>
            <person name="Sedlar K."/>
            <person name="Svec P."/>
        </authorList>
    </citation>
    <scope>NUCLEOTIDE SEQUENCE</scope>
    <source>
        <strain evidence="8">P7003</strain>
        <strain evidence="9">P7374</strain>
    </source>
</reference>
<accession>A0A9Q4C5J8</accession>
<sequence length="151" mass="15803">MSDNNSSAAGHGQTNGNDPYNTPTSDATTPGTPDGSTVSAPLPSAYGTGAGYDASASAYTQRPAGEQKSWLVTVLLCFFLGELGVHNFYIGQQKTGTIQLVVYCVAFLIGVLTLGIGFILLLPSVIWKFIDLFKLLTGAVSTDAQGVPLQR</sequence>
<keyword evidence="3 6" id="KW-1133">Transmembrane helix</keyword>
<evidence type="ECO:0000256" key="5">
    <source>
        <dbReference type="SAM" id="MobiDB-lite"/>
    </source>
</evidence>
<evidence type="ECO:0000313" key="10">
    <source>
        <dbReference type="Proteomes" id="UP001071478"/>
    </source>
</evidence>
<dbReference type="AlphaFoldDB" id="A0A9Q4C5J8"/>
<evidence type="ECO:0000313" key="11">
    <source>
        <dbReference type="Proteomes" id="UP001081709"/>
    </source>
</evidence>
<feature type="transmembrane region" description="Helical" evidence="6">
    <location>
        <begin position="70"/>
        <end position="89"/>
    </location>
</feature>
<feature type="transmembrane region" description="Helical" evidence="6">
    <location>
        <begin position="101"/>
        <end position="126"/>
    </location>
</feature>
<dbReference type="Pfam" id="PF05154">
    <property type="entry name" value="TM2"/>
    <property type="match status" value="1"/>
</dbReference>
<name>A0A9Q4C5J8_9CORY</name>
<dbReference type="RefSeq" id="WP_248167053.1">
    <property type="nucleotide sequence ID" value="NZ_JALNJA010000001.1"/>
</dbReference>
<organism evidence="9 10">
    <name type="scientific">Corynebacterium pygosceleis</name>
    <dbReference type="NCBI Taxonomy" id="2800406"/>
    <lineage>
        <taxon>Bacteria</taxon>
        <taxon>Bacillati</taxon>
        <taxon>Actinomycetota</taxon>
        <taxon>Actinomycetes</taxon>
        <taxon>Mycobacteriales</taxon>
        <taxon>Corynebacteriaceae</taxon>
        <taxon>Corynebacterium</taxon>
    </lineage>
</organism>
<dbReference type="Proteomes" id="UP001081709">
    <property type="component" value="Unassembled WGS sequence"/>
</dbReference>
<dbReference type="EMBL" id="JAPMKV010000001">
    <property type="protein sequence ID" value="MCX7444101.1"/>
    <property type="molecule type" value="Genomic_DNA"/>
</dbReference>
<feature type="region of interest" description="Disordered" evidence="5">
    <location>
        <begin position="1"/>
        <end position="44"/>
    </location>
</feature>
<protein>
    <submittedName>
        <fullName evidence="9">TM2 domain-containing protein</fullName>
    </submittedName>
</protein>
<gene>
    <name evidence="8" type="ORF">OS125_02420</name>
    <name evidence="9" type="ORF">OS129_00765</name>
</gene>
<keyword evidence="11" id="KW-1185">Reference proteome</keyword>
<evidence type="ECO:0000256" key="3">
    <source>
        <dbReference type="ARBA" id="ARBA00022989"/>
    </source>
</evidence>
<evidence type="ECO:0000256" key="4">
    <source>
        <dbReference type="ARBA" id="ARBA00023136"/>
    </source>
</evidence>
<dbReference type="Proteomes" id="UP001071478">
    <property type="component" value="Unassembled WGS sequence"/>
</dbReference>
<evidence type="ECO:0000256" key="6">
    <source>
        <dbReference type="SAM" id="Phobius"/>
    </source>
</evidence>
<evidence type="ECO:0000256" key="2">
    <source>
        <dbReference type="ARBA" id="ARBA00022692"/>
    </source>
</evidence>
<evidence type="ECO:0000259" key="7">
    <source>
        <dbReference type="Pfam" id="PF05154"/>
    </source>
</evidence>
<keyword evidence="2 6" id="KW-0812">Transmembrane</keyword>
<feature type="domain" description="TM2" evidence="7">
    <location>
        <begin position="67"/>
        <end position="113"/>
    </location>
</feature>
<comment type="caution">
    <text evidence="9">The sequence shown here is derived from an EMBL/GenBank/DDBJ whole genome shotgun (WGS) entry which is preliminary data.</text>
</comment>